<dbReference type="AlphaFoldDB" id="A0A1G8EAQ5"/>
<dbReference type="RefSeq" id="WP_090584547.1">
    <property type="nucleotide sequence ID" value="NZ_FNDT01000002.1"/>
</dbReference>
<dbReference type="Pfam" id="PF09945">
    <property type="entry name" value="DUF2177"/>
    <property type="match status" value="1"/>
</dbReference>
<dbReference type="OrthoDB" id="166547at2"/>
<sequence>MIFLQFVVAAAAFLMFDAVWLKSMSGFYRRHLTELMAPKPDFRYAAAFYLIYIAGIVFFALQPALQAGSWPSALGYGAALGFFGYATYDLTNAATLKSWPAVVVVVDLAWGTVLTGLITLVTWLVFA</sequence>
<accession>A0A1G8EAQ5</accession>
<keyword evidence="1" id="KW-1133">Transmembrane helix</keyword>
<reference evidence="2 3" key="1">
    <citation type="submission" date="2016-10" db="EMBL/GenBank/DDBJ databases">
        <authorList>
            <person name="de Groot N.N."/>
        </authorList>
    </citation>
    <scope>NUCLEOTIDE SEQUENCE [LARGE SCALE GENOMIC DNA]</scope>
    <source>
        <strain evidence="2 3">NP_1H</strain>
    </source>
</reference>
<feature type="transmembrane region" description="Helical" evidence="1">
    <location>
        <begin position="68"/>
        <end position="88"/>
    </location>
</feature>
<feature type="transmembrane region" description="Helical" evidence="1">
    <location>
        <begin position="108"/>
        <end position="126"/>
    </location>
</feature>
<proteinExistence type="predicted"/>
<feature type="transmembrane region" description="Helical" evidence="1">
    <location>
        <begin position="42"/>
        <end position="61"/>
    </location>
</feature>
<evidence type="ECO:0000313" key="2">
    <source>
        <dbReference type="EMBL" id="SDH66974.1"/>
    </source>
</evidence>
<evidence type="ECO:0000256" key="1">
    <source>
        <dbReference type="SAM" id="Phobius"/>
    </source>
</evidence>
<name>A0A1G8EAQ5_9MICC</name>
<keyword evidence="1" id="KW-0812">Transmembrane</keyword>
<organism evidence="2 3">
    <name type="scientific">Arthrobacter subterraneus</name>
    <dbReference type="NCBI Taxonomy" id="335973"/>
    <lineage>
        <taxon>Bacteria</taxon>
        <taxon>Bacillati</taxon>
        <taxon>Actinomycetota</taxon>
        <taxon>Actinomycetes</taxon>
        <taxon>Micrococcales</taxon>
        <taxon>Micrococcaceae</taxon>
        <taxon>Arthrobacter</taxon>
    </lineage>
</organism>
<protein>
    <submittedName>
        <fullName evidence="2">Uncharacterized membrane protein</fullName>
    </submittedName>
</protein>
<evidence type="ECO:0000313" key="3">
    <source>
        <dbReference type="Proteomes" id="UP000199258"/>
    </source>
</evidence>
<keyword evidence="1" id="KW-0472">Membrane</keyword>
<dbReference type="EMBL" id="FNDT01000002">
    <property type="protein sequence ID" value="SDH66974.1"/>
    <property type="molecule type" value="Genomic_DNA"/>
</dbReference>
<keyword evidence="3" id="KW-1185">Reference proteome</keyword>
<gene>
    <name evidence="2" type="ORF">SAMN04488693_10239</name>
</gene>
<dbReference type="InterPro" id="IPR018687">
    <property type="entry name" value="DUF2177_membr"/>
</dbReference>
<dbReference type="Proteomes" id="UP000199258">
    <property type="component" value="Unassembled WGS sequence"/>
</dbReference>
<dbReference type="STRING" id="335973.SAMN04488693_10239"/>